<feature type="domain" description="Aminotransferase class V" evidence="13">
    <location>
        <begin position="6"/>
        <end position="355"/>
    </location>
</feature>
<name>A0A8J3E5F7_9PROT</name>
<dbReference type="GO" id="GO:0031071">
    <property type="term" value="F:cysteine desulfurase activity"/>
    <property type="evidence" value="ECO:0007669"/>
    <property type="project" value="UniProtKB-EC"/>
</dbReference>
<evidence type="ECO:0000256" key="12">
    <source>
        <dbReference type="RuleBase" id="RU004504"/>
    </source>
</evidence>
<dbReference type="Gene3D" id="1.10.260.50">
    <property type="match status" value="1"/>
</dbReference>
<evidence type="ECO:0000313" key="14">
    <source>
        <dbReference type="EMBL" id="GGF32068.1"/>
    </source>
</evidence>
<dbReference type="EC" id="2.8.1.7" evidence="4"/>
<evidence type="ECO:0000256" key="2">
    <source>
        <dbReference type="ARBA" id="ARBA00003120"/>
    </source>
</evidence>
<evidence type="ECO:0000259" key="13">
    <source>
        <dbReference type="Pfam" id="PF00266"/>
    </source>
</evidence>
<evidence type="ECO:0000256" key="8">
    <source>
        <dbReference type="ARBA" id="ARBA00022898"/>
    </source>
</evidence>
<dbReference type="EMBL" id="BMJQ01000011">
    <property type="protein sequence ID" value="GGF32068.1"/>
    <property type="molecule type" value="Genomic_DNA"/>
</dbReference>
<evidence type="ECO:0000256" key="7">
    <source>
        <dbReference type="ARBA" id="ARBA00022723"/>
    </source>
</evidence>
<dbReference type="AlphaFoldDB" id="A0A8J3E5F7"/>
<dbReference type="InterPro" id="IPR016454">
    <property type="entry name" value="Cysteine_dSase"/>
</dbReference>
<evidence type="ECO:0000256" key="6">
    <source>
        <dbReference type="ARBA" id="ARBA00022679"/>
    </source>
</evidence>
<keyword evidence="7" id="KW-0479">Metal-binding</keyword>
<comment type="catalytic activity">
    <reaction evidence="11">
        <text>(sulfur carrier)-H + L-cysteine = (sulfur carrier)-SH + L-alanine</text>
        <dbReference type="Rhea" id="RHEA:43892"/>
        <dbReference type="Rhea" id="RHEA-COMP:14737"/>
        <dbReference type="Rhea" id="RHEA-COMP:14739"/>
        <dbReference type="ChEBI" id="CHEBI:29917"/>
        <dbReference type="ChEBI" id="CHEBI:35235"/>
        <dbReference type="ChEBI" id="CHEBI:57972"/>
        <dbReference type="ChEBI" id="CHEBI:64428"/>
        <dbReference type="EC" id="2.8.1.7"/>
    </reaction>
</comment>
<dbReference type="RefSeq" id="WP_189049541.1">
    <property type="nucleotide sequence ID" value="NZ_BMJQ01000011.1"/>
</dbReference>
<protein>
    <recommendedName>
        <fullName evidence="5">Cysteine desulfurase</fullName>
        <ecNumber evidence="4">2.8.1.7</ecNumber>
    </recommendedName>
</protein>
<dbReference type="PIRSF" id="PIRSF005572">
    <property type="entry name" value="NifS"/>
    <property type="match status" value="1"/>
</dbReference>
<evidence type="ECO:0000256" key="4">
    <source>
        <dbReference type="ARBA" id="ARBA00012239"/>
    </source>
</evidence>
<dbReference type="Gene3D" id="3.90.1150.10">
    <property type="entry name" value="Aspartate Aminotransferase, domain 1"/>
    <property type="match status" value="1"/>
</dbReference>
<evidence type="ECO:0000313" key="15">
    <source>
        <dbReference type="Proteomes" id="UP000646365"/>
    </source>
</evidence>
<keyword evidence="15" id="KW-1185">Reference proteome</keyword>
<dbReference type="Gene3D" id="3.40.640.10">
    <property type="entry name" value="Type I PLP-dependent aspartate aminotransferase-like (Major domain)"/>
    <property type="match status" value="1"/>
</dbReference>
<organism evidence="14 15">
    <name type="scientific">Aliidongia dinghuensis</name>
    <dbReference type="NCBI Taxonomy" id="1867774"/>
    <lineage>
        <taxon>Bacteria</taxon>
        <taxon>Pseudomonadati</taxon>
        <taxon>Pseudomonadota</taxon>
        <taxon>Alphaproteobacteria</taxon>
        <taxon>Rhodospirillales</taxon>
        <taxon>Dongiaceae</taxon>
        <taxon>Aliidongia</taxon>
    </lineage>
</organism>
<dbReference type="Pfam" id="PF00266">
    <property type="entry name" value="Aminotran_5"/>
    <property type="match status" value="1"/>
</dbReference>
<reference evidence="14" key="2">
    <citation type="submission" date="2020-09" db="EMBL/GenBank/DDBJ databases">
        <authorList>
            <person name="Sun Q."/>
            <person name="Zhou Y."/>
        </authorList>
    </citation>
    <scope>NUCLEOTIDE SEQUENCE</scope>
    <source>
        <strain evidence="14">CGMCC 1.15725</strain>
    </source>
</reference>
<dbReference type="PANTHER" id="PTHR11601:SF34">
    <property type="entry name" value="CYSTEINE DESULFURASE"/>
    <property type="match status" value="1"/>
</dbReference>
<gene>
    <name evidence="14" type="primary">nifS</name>
    <name evidence="14" type="ORF">GCM10011611_42740</name>
</gene>
<keyword evidence="8" id="KW-0663">Pyridoxal phosphate</keyword>
<dbReference type="InterPro" id="IPR015424">
    <property type="entry name" value="PyrdxlP-dep_Trfase"/>
</dbReference>
<dbReference type="Proteomes" id="UP000646365">
    <property type="component" value="Unassembled WGS sequence"/>
</dbReference>
<dbReference type="InterPro" id="IPR020578">
    <property type="entry name" value="Aminotrans_V_PyrdxlP_BS"/>
</dbReference>
<dbReference type="InterPro" id="IPR015422">
    <property type="entry name" value="PyrdxlP-dep_Trfase_small"/>
</dbReference>
<comment type="cofactor">
    <cofactor evidence="1 12">
        <name>pyridoxal 5'-phosphate</name>
        <dbReference type="ChEBI" id="CHEBI:597326"/>
    </cofactor>
</comment>
<sequence length="375" mass="37876">MPTPFVFLDHNATTPLRPAVIAAMVEVMGEAGNPSSVHAQGRAARRRVETARRQVAAAIGLPAGGEIVFTSGGTEANHLALRGLKAAGPVLRSAIEHDSVRAAVPDAALIPVTADGVVDLQALKRLLADGAALVSVMAANNETGVLQPIAEVVRLAHAAGALVHCDAIQIMGKAPFDMAALGVDLATVSAHKFGGPQGVAALAIAPKVPLAALQTGGGQEKGYRAGTENVAGIVGFGLAIAAAMAELDAYGRLAALRDRIAERLSALDPGAVAFGAAAPRVANTLSIAMPGVKAETQVMALDLAGIGVSAGSACSSGKVRTSHVLTAMGVAPELAATAIRISLGRDTTADDVERLIEAWAALRARSRQRAGRSAA</sequence>
<dbReference type="GO" id="GO:0046872">
    <property type="term" value="F:metal ion binding"/>
    <property type="evidence" value="ECO:0007669"/>
    <property type="project" value="UniProtKB-KW"/>
</dbReference>
<reference evidence="14" key="1">
    <citation type="journal article" date="2014" name="Int. J. Syst. Evol. Microbiol.">
        <title>Complete genome sequence of Corynebacterium casei LMG S-19264T (=DSM 44701T), isolated from a smear-ripened cheese.</title>
        <authorList>
            <consortium name="US DOE Joint Genome Institute (JGI-PGF)"/>
            <person name="Walter F."/>
            <person name="Albersmeier A."/>
            <person name="Kalinowski J."/>
            <person name="Ruckert C."/>
        </authorList>
    </citation>
    <scope>NUCLEOTIDE SEQUENCE</scope>
    <source>
        <strain evidence="14">CGMCC 1.15725</strain>
    </source>
</reference>
<evidence type="ECO:0000256" key="5">
    <source>
        <dbReference type="ARBA" id="ARBA00013558"/>
    </source>
</evidence>
<keyword evidence="6" id="KW-0808">Transferase</keyword>
<evidence type="ECO:0000256" key="9">
    <source>
        <dbReference type="ARBA" id="ARBA00023004"/>
    </source>
</evidence>
<proteinExistence type="inferred from homology"/>
<dbReference type="InterPro" id="IPR000192">
    <property type="entry name" value="Aminotrans_V_dom"/>
</dbReference>
<comment type="caution">
    <text evidence="14">The sequence shown here is derived from an EMBL/GenBank/DDBJ whole genome shotgun (WGS) entry which is preliminary data.</text>
</comment>
<keyword evidence="9" id="KW-0408">Iron</keyword>
<comment type="function">
    <text evidence="2">Catalyzes the removal of elemental sulfur atoms from cysteine to produce alanine. Seems to participate in the biosynthesis of the nitrogenase metalloclusters by providing the inorganic sulfur required for the Fe-S core formation.</text>
</comment>
<evidence type="ECO:0000256" key="3">
    <source>
        <dbReference type="ARBA" id="ARBA00006490"/>
    </source>
</evidence>
<evidence type="ECO:0000256" key="11">
    <source>
        <dbReference type="ARBA" id="ARBA00050776"/>
    </source>
</evidence>
<accession>A0A8J3E5F7</accession>
<dbReference type="InterPro" id="IPR015421">
    <property type="entry name" value="PyrdxlP-dep_Trfase_major"/>
</dbReference>
<keyword evidence="10" id="KW-0411">Iron-sulfur</keyword>
<evidence type="ECO:0000256" key="1">
    <source>
        <dbReference type="ARBA" id="ARBA00001933"/>
    </source>
</evidence>
<dbReference type="SUPFAM" id="SSF53383">
    <property type="entry name" value="PLP-dependent transferases"/>
    <property type="match status" value="1"/>
</dbReference>
<dbReference type="PROSITE" id="PS00595">
    <property type="entry name" value="AA_TRANSFER_CLASS_5"/>
    <property type="match status" value="1"/>
</dbReference>
<evidence type="ECO:0000256" key="10">
    <source>
        <dbReference type="ARBA" id="ARBA00023014"/>
    </source>
</evidence>
<dbReference type="GO" id="GO:0051536">
    <property type="term" value="F:iron-sulfur cluster binding"/>
    <property type="evidence" value="ECO:0007669"/>
    <property type="project" value="UniProtKB-KW"/>
</dbReference>
<comment type="similarity">
    <text evidence="3">Belongs to the class-V pyridoxal-phosphate-dependent aminotransferase family. NifS/IscS subfamily.</text>
</comment>
<dbReference type="PANTHER" id="PTHR11601">
    <property type="entry name" value="CYSTEINE DESULFURYLASE FAMILY MEMBER"/>
    <property type="match status" value="1"/>
</dbReference>